<reference evidence="2" key="2">
    <citation type="submission" date="2020-11" db="EMBL/GenBank/DDBJ databases">
        <authorList>
            <person name="McCartney M.A."/>
            <person name="Auch B."/>
            <person name="Kono T."/>
            <person name="Mallez S."/>
            <person name="Becker A."/>
            <person name="Gohl D.M."/>
            <person name="Silverstein K.A.T."/>
            <person name="Koren S."/>
            <person name="Bechman K.B."/>
            <person name="Herman A."/>
            <person name="Abrahante J.E."/>
            <person name="Garbe J."/>
        </authorList>
    </citation>
    <scope>NUCLEOTIDE SEQUENCE</scope>
    <source>
        <strain evidence="2">Duluth1</strain>
        <tissue evidence="2">Whole animal</tissue>
    </source>
</reference>
<accession>A0A9D4LAL6</accession>
<keyword evidence="3" id="KW-1185">Reference proteome</keyword>
<organism evidence="2 3">
    <name type="scientific">Dreissena polymorpha</name>
    <name type="common">Zebra mussel</name>
    <name type="synonym">Mytilus polymorpha</name>
    <dbReference type="NCBI Taxonomy" id="45954"/>
    <lineage>
        <taxon>Eukaryota</taxon>
        <taxon>Metazoa</taxon>
        <taxon>Spiralia</taxon>
        <taxon>Lophotrochozoa</taxon>
        <taxon>Mollusca</taxon>
        <taxon>Bivalvia</taxon>
        <taxon>Autobranchia</taxon>
        <taxon>Heteroconchia</taxon>
        <taxon>Euheterodonta</taxon>
        <taxon>Imparidentia</taxon>
        <taxon>Neoheterodontei</taxon>
        <taxon>Myida</taxon>
        <taxon>Dreissenoidea</taxon>
        <taxon>Dreissenidae</taxon>
        <taxon>Dreissena</taxon>
    </lineage>
</organism>
<gene>
    <name evidence="2" type="ORF">DPMN_097161</name>
</gene>
<dbReference type="EMBL" id="JAIWYP010000003">
    <property type="protein sequence ID" value="KAH3854616.1"/>
    <property type="molecule type" value="Genomic_DNA"/>
</dbReference>
<comment type="caution">
    <text evidence="2">The sequence shown here is derived from an EMBL/GenBank/DDBJ whole genome shotgun (WGS) entry which is preliminary data.</text>
</comment>
<evidence type="ECO:0000313" key="2">
    <source>
        <dbReference type="EMBL" id="KAH3854616.1"/>
    </source>
</evidence>
<evidence type="ECO:0000256" key="1">
    <source>
        <dbReference type="SAM" id="MobiDB-lite"/>
    </source>
</evidence>
<dbReference type="AlphaFoldDB" id="A0A9D4LAL6"/>
<protein>
    <submittedName>
        <fullName evidence="2">Uncharacterized protein</fullName>
    </submittedName>
</protein>
<proteinExistence type="predicted"/>
<dbReference type="Proteomes" id="UP000828390">
    <property type="component" value="Unassembled WGS sequence"/>
</dbReference>
<evidence type="ECO:0000313" key="3">
    <source>
        <dbReference type="Proteomes" id="UP000828390"/>
    </source>
</evidence>
<name>A0A9D4LAL6_DREPO</name>
<feature type="region of interest" description="Disordered" evidence="1">
    <location>
        <begin position="1"/>
        <end position="57"/>
    </location>
</feature>
<sequence length="57" mass="6042">MLAISLLAGCSEDSHQASGGREQMSVSREEQGHTSHDGRPAGEHGDLQGPCTERSLH</sequence>
<reference evidence="2" key="1">
    <citation type="journal article" date="2019" name="bioRxiv">
        <title>The Genome of the Zebra Mussel, Dreissena polymorpha: A Resource for Invasive Species Research.</title>
        <authorList>
            <person name="McCartney M.A."/>
            <person name="Auch B."/>
            <person name="Kono T."/>
            <person name="Mallez S."/>
            <person name="Zhang Y."/>
            <person name="Obille A."/>
            <person name="Becker A."/>
            <person name="Abrahante J.E."/>
            <person name="Garbe J."/>
            <person name="Badalamenti J.P."/>
            <person name="Herman A."/>
            <person name="Mangelson H."/>
            <person name="Liachko I."/>
            <person name="Sullivan S."/>
            <person name="Sone E.D."/>
            <person name="Koren S."/>
            <person name="Silverstein K.A.T."/>
            <person name="Beckman K.B."/>
            <person name="Gohl D.M."/>
        </authorList>
    </citation>
    <scope>NUCLEOTIDE SEQUENCE</scope>
    <source>
        <strain evidence="2">Duluth1</strain>
        <tissue evidence="2">Whole animal</tissue>
    </source>
</reference>
<feature type="compositionally biased region" description="Basic and acidic residues" evidence="1">
    <location>
        <begin position="27"/>
        <end position="46"/>
    </location>
</feature>